<accession>A0A4S2KYA0</accession>
<evidence type="ECO:0000256" key="1">
    <source>
        <dbReference type="ARBA" id="ARBA00004613"/>
    </source>
</evidence>
<dbReference type="InterPro" id="IPR002544">
    <property type="entry name" value="FMRFamid-related_peptide-like"/>
</dbReference>
<keyword evidence="4" id="KW-0027">Amidation</keyword>
<name>A0A4S2KYA0_OPIFE</name>
<dbReference type="OrthoDB" id="10379922at2759"/>
<dbReference type="Proteomes" id="UP000308267">
    <property type="component" value="Unassembled WGS sequence"/>
</dbReference>
<feature type="signal peptide" evidence="6">
    <location>
        <begin position="1"/>
        <end position="22"/>
    </location>
</feature>
<dbReference type="Pfam" id="PF01581">
    <property type="entry name" value="FARP"/>
    <property type="match status" value="2"/>
</dbReference>
<reference evidence="7 8" key="1">
    <citation type="journal article" date="2019" name="BMC Genomics">
        <title>New insights from Opisthorchis felineus genome: update on genomics of the epidemiologically important liver flukes.</title>
        <authorList>
            <person name="Ershov N.I."/>
            <person name="Mordvinov V.A."/>
            <person name="Prokhortchouk E.B."/>
            <person name="Pakharukova M.Y."/>
            <person name="Gunbin K.V."/>
            <person name="Ustyantsev K."/>
            <person name="Genaev M.A."/>
            <person name="Blinov A.G."/>
            <person name="Mazur A."/>
            <person name="Boulygina E."/>
            <person name="Tsygankova S."/>
            <person name="Khrameeva E."/>
            <person name="Chekanov N."/>
            <person name="Fan G."/>
            <person name="Xiao A."/>
            <person name="Zhang H."/>
            <person name="Xu X."/>
            <person name="Yang H."/>
            <person name="Solovyev V."/>
            <person name="Lee S.M."/>
            <person name="Liu X."/>
            <person name="Afonnikov D.A."/>
            <person name="Skryabin K.G."/>
        </authorList>
    </citation>
    <scope>NUCLEOTIDE SEQUENCE [LARGE SCALE GENOMIC DNA]</scope>
    <source>
        <strain evidence="7">AK-0245</strain>
        <tissue evidence="7">Whole organism</tissue>
    </source>
</reference>
<evidence type="ECO:0000256" key="3">
    <source>
        <dbReference type="ARBA" id="ARBA00022525"/>
    </source>
</evidence>
<keyword evidence="6" id="KW-0732">Signal</keyword>
<dbReference type="AlphaFoldDB" id="A0A4S2KYA0"/>
<dbReference type="GO" id="GO:0007218">
    <property type="term" value="P:neuropeptide signaling pathway"/>
    <property type="evidence" value="ECO:0007669"/>
    <property type="project" value="UniProtKB-KW"/>
</dbReference>
<dbReference type="GO" id="GO:0005576">
    <property type="term" value="C:extracellular region"/>
    <property type="evidence" value="ECO:0007669"/>
    <property type="project" value="UniProtKB-SubCell"/>
</dbReference>
<comment type="caution">
    <text evidence="7">The sequence shown here is derived from an EMBL/GenBank/DDBJ whole genome shotgun (WGS) entry which is preliminary data.</text>
</comment>
<feature type="chain" id="PRO_5020991388" evidence="6">
    <location>
        <begin position="23"/>
        <end position="86"/>
    </location>
</feature>
<protein>
    <submittedName>
        <fullName evidence="7">Uncharacterized protein</fullName>
    </submittedName>
</protein>
<dbReference type="EMBL" id="SJOL01009883">
    <property type="protein sequence ID" value="TGZ55031.1"/>
    <property type="molecule type" value="Genomic_DNA"/>
</dbReference>
<keyword evidence="5" id="KW-0527">Neuropeptide</keyword>
<evidence type="ECO:0000313" key="7">
    <source>
        <dbReference type="EMBL" id="TGZ55031.1"/>
    </source>
</evidence>
<evidence type="ECO:0000256" key="6">
    <source>
        <dbReference type="SAM" id="SignalP"/>
    </source>
</evidence>
<comment type="subcellular location">
    <subcellularLocation>
        <location evidence="1">Secreted</location>
    </subcellularLocation>
</comment>
<evidence type="ECO:0000313" key="8">
    <source>
        <dbReference type="Proteomes" id="UP000308267"/>
    </source>
</evidence>
<keyword evidence="8" id="KW-1185">Reference proteome</keyword>
<sequence length="86" mass="10326">MNWIVLIWLLAVTQISINHVYCFSRDREYLDSMEGLISNPYFEDLRPMAVKRYIRFGKRIPKHQERSSRSELMELTGQPTEFIRFG</sequence>
<comment type="similarity">
    <text evidence="2">Belongs to the FARP (FMRFamide related peptide) family.</text>
</comment>
<evidence type="ECO:0000256" key="5">
    <source>
        <dbReference type="ARBA" id="ARBA00023320"/>
    </source>
</evidence>
<keyword evidence="3" id="KW-0964">Secreted</keyword>
<evidence type="ECO:0000256" key="2">
    <source>
        <dbReference type="ARBA" id="ARBA00006356"/>
    </source>
</evidence>
<proteinExistence type="inferred from homology"/>
<gene>
    <name evidence="7" type="ORF">CRM22_010517</name>
</gene>
<organism evidence="7 8">
    <name type="scientific">Opisthorchis felineus</name>
    <dbReference type="NCBI Taxonomy" id="147828"/>
    <lineage>
        <taxon>Eukaryota</taxon>
        <taxon>Metazoa</taxon>
        <taxon>Spiralia</taxon>
        <taxon>Lophotrochozoa</taxon>
        <taxon>Platyhelminthes</taxon>
        <taxon>Trematoda</taxon>
        <taxon>Digenea</taxon>
        <taxon>Opisthorchiida</taxon>
        <taxon>Opisthorchiata</taxon>
        <taxon>Opisthorchiidae</taxon>
        <taxon>Opisthorchis</taxon>
    </lineage>
</organism>
<evidence type="ECO:0000256" key="4">
    <source>
        <dbReference type="ARBA" id="ARBA00022815"/>
    </source>
</evidence>